<gene>
    <name evidence="3" type="ORF">AA0117_g11456</name>
</gene>
<dbReference type="Proteomes" id="UP000291422">
    <property type="component" value="Unassembled WGS sequence"/>
</dbReference>
<keyword evidence="2" id="KW-0812">Transmembrane</keyword>
<feature type="compositionally biased region" description="Polar residues" evidence="1">
    <location>
        <begin position="341"/>
        <end position="355"/>
    </location>
</feature>
<feature type="compositionally biased region" description="Polar residues" evidence="1">
    <location>
        <begin position="1288"/>
        <end position="1298"/>
    </location>
</feature>
<feature type="compositionally biased region" description="Polar residues" evidence="1">
    <location>
        <begin position="2267"/>
        <end position="2286"/>
    </location>
</feature>
<accession>A0A4Q4N1L4</accession>
<feature type="transmembrane region" description="Helical" evidence="2">
    <location>
        <begin position="534"/>
        <end position="554"/>
    </location>
</feature>
<protein>
    <submittedName>
        <fullName evidence="3">Uncharacterized protein</fullName>
    </submittedName>
</protein>
<keyword evidence="2" id="KW-1133">Transmembrane helix</keyword>
<feature type="compositionally biased region" description="Low complexity" evidence="1">
    <location>
        <begin position="2218"/>
        <end position="2234"/>
    </location>
</feature>
<feature type="compositionally biased region" description="Polar residues" evidence="1">
    <location>
        <begin position="247"/>
        <end position="272"/>
    </location>
</feature>
<feature type="compositionally biased region" description="Polar residues" evidence="1">
    <location>
        <begin position="1688"/>
        <end position="1729"/>
    </location>
</feature>
<feature type="transmembrane region" description="Helical" evidence="2">
    <location>
        <begin position="462"/>
        <end position="484"/>
    </location>
</feature>
<feature type="compositionally biased region" description="Polar residues" evidence="1">
    <location>
        <begin position="212"/>
        <end position="222"/>
    </location>
</feature>
<feature type="compositionally biased region" description="Polar residues" evidence="1">
    <location>
        <begin position="2383"/>
        <end position="2406"/>
    </location>
</feature>
<feature type="transmembrane region" description="Helical" evidence="2">
    <location>
        <begin position="574"/>
        <end position="590"/>
    </location>
</feature>
<evidence type="ECO:0000256" key="1">
    <source>
        <dbReference type="SAM" id="MobiDB-lite"/>
    </source>
</evidence>
<feature type="compositionally biased region" description="Basic and acidic residues" evidence="1">
    <location>
        <begin position="360"/>
        <end position="369"/>
    </location>
</feature>
<organism evidence="3 4">
    <name type="scientific">Alternaria alternata</name>
    <name type="common">Alternaria rot fungus</name>
    <name type="synonym">Torula alternata</name>
    <dbReference type="NCBI Taxonomy" id="5599"/>
    <lineage>
        <taxon>Eukaryota</taxon>
        <taxon>Fungi</taxon>
        <taxon>Dikarya</taxon>
        <taxon>Ascomycota</taxon>
        <taxon>Pezizomycotina</taxon>
        <taxon>Dothideomycetes</taxon>
        <taxon>Pleosporomycetidae</taxon>
        <taxon>Pleosporales</taxon>
        <taxon>Pleosporineae</taxon>
        <taxon>Pleosporaceae</taxon>
        <taxon>Alternaria</taxon>
        <taxon>Alternaria sect. Alternaria</taxon>
        <taxon>Alternaria alternata complex</taxon>
    </lineage>
</organism>
<feature type="transmembrane region" description="Helical" evidence="2">
    <location>
        <begin position="919"/>
        <end position="935"/>
    </location>
</feature>
<feature type="compositionally biased region" description="Low complexity" evidence="1">
    <location>
        <begin position="229"/>
        <end position="239"/>
    </location>
</feature>
<feature type="compositionally biased region" description="Polar residues" evidence="1">
    <location>
        <begin position="1571"/>
        <end position="1581"/>
    </location>
</feature>
<feature type="region of interest" description="Disordered" evidence="1">
    <location>
        <begin position="1541"/>
        <end position="1586"/>
    </location>
</feature>
<feature type="compositionally biased region" description="Basic and acidic residues" evidence="1">
    <location>
        <begin position="1541"/>
        <end position="1552"/>
    </location>
</feature>
<feature type="region of interest" description="Disordered" evidence="1">
    <location>
        <begin position="1269"/>
        <end position="1318"/>
    </location>
</feature>
<reference evidence="4" key="1">
    <citation type="journal article" date="2019" name="bioRxiv">
        <title>Genomics, evolutionary history and diagnostics of the Alternaria alternata species group including apple and Asian pear pathotypes.</title>
        <authorList>
            <person name="Armitage A.D."/>
            <person name="Cockerton H.M."/>
            <person name="Sreenivasaprasad S."/>
            <person name="Woodhall J.W."/>
            <person name="Lane C.R."/>
            <person name="Harrison R.J."/>
            <person name="Clarkson J.P."/>
        </authorList>
    </citation>
    <scope>NUCLEOTIDE SEQUENCE [LARGE SCALE GENOMIC DNA]</scope>
    <source>
        <strain evidence="4">FERA 1177</strain>
    </source>
</reference>
<sequence>MAAALPGLALQAFADLWGQQPELAAGLYAVGAVAAAVPRYVPTFEQAKFWCQKPRQSTTHVAESIPVASEALGTVSATFSRNRPPPVVVITRSASPPLATEIILTSKDGMEPEVSDSSAPFNFAYTDSGSPAVRSVTSTESSSFQARPASSATIETSPDVVNKVLGAVPAETPNISSDHIAPKPSIKTSVSLIAASDETAASSSRCPVRWAGTQTSAPLNRSSEPEGESASNSIDADSSASDKEASNCTNMVSTVSPNMSSHGIPTHGNSTPDDPRLSNEATQQTTGIASSSVTSIDSGEFGLKLSRTLFQVVANNLPAMPKSYKQTESPSNDNKDRKPSSKTASSRLPSEQLLSETLDDSPRLGEHRPAFTTSVERQSSEPLHASPLLAESESLSSFKSRHASEESHVAYRVEGEPTASSNYNDFISWVDIVLILVPSILIATSIGLAGNDPLDQDLYATLMATLCTVVVGCLPCLDFCWPTLRYSFLAMYRHSLESISSFMLHLTGFVRQWQETLSGILRKQHADHIIADRVPYAVLIGFLFIALLITINQMITRLPQYAELSQWEANRLRLYKGFVGTIAALIVGWFSDYIQDFILVFTTTGFIYLLHSYYGQILSFASRSVFETYSHPQQVFECFKGINGGVSLPINHCAIMVKYGALSIAVLLMHIPIVSRGLRAIRARIQERYNRVAHDRPVAPWHPTLGGDRFWLSLTIIVLGAEKVSEVMTEWAVPTLKTGAMVIVTLTLARVLMPLCPMLLSRIWNTVQSCTTELSMTTAHASREAMLMTSKRALTFQKWSAKLLTRMISDSVSNTWAMVSLVLGKISTNSRFFYNTNIEPVVVYIDLSCHSNWCQRRTWRWVPRAITIVLVTVLCTAGWVIAARAYPEHKVRSSLSFAVSFMAVYILGTFGALGCTQDYIIVLITIFAILIHLPLEIQAPTNGKPASVALVDETPIDEVLAADELFPDVMQADEDLAVEAPPNPPARLAMSAPGSVALPLPSRWWWQPMVDWFYINNAARAAKERAVEEARVVAEQENANFRLQVKLTRQDQPLISIDIEYLQRLRDMTSGTNTTQPPSNEDETQTARKAWNTTQPFRPMYMYTEREYQAALRGEIPAIATSESTLEPPVESVPTPLAQDSAVSVATDLSILASAPPSATASVPAPQTSTILSNTSSLVRADASYPATSSGSLFAPAPTATPDVTQERIASTNEVPAEVDNPDALPILMTSSSGSRPQGDCNHETSTPIATTTTPAVLDTKPSHELAFAPGTGLAEPGMPFMDPGNEQGPSSLPNPTVSAPIIQSAEPSPDASKSLDEDKLADELEHPCTEDRIGYVENAQADGQQQDQQHNERDSDDEGDFSSSGGVTGLDDRSFEEQPIDETEGLDDEALAAAEQLREEMESGAKRNEVITSVQAASDEAAPLVDNCDDNEQTGTKTEQPVERTLMDVDPVIIPSTAEDGFQDEHGNVIDTPMGGVPENGADMLELKVLSANSGDDITMGGTDNKEASDRGGGSSSGEGFHGEIVLDTQINNDVHILDNKLESNNPKDGDGSDDSSDDSSDRSEPHGRLQSSTVGGTTSAAPFSNAGGAIAAAADTTMTDNDEDSEMIDVAIIGAAEIGNAGCNASASAQFNTTELPKAIQAAQSEDGQPNESFTTPSDVEGGQDHNTDDDDDWDSIYASADGHLSSANVPRSSTTRAPPTDPSGTYSPFSNASSGDSGENISPSQQIDDFGTEEFAQTGVAKKDKQMQIDAQRDLDLPLNGYVKLPGIRNQSHDDIRRADDKPGDLTAGIMGIDSNNHDTDYQQTRGIDHDFETAPNTSLGDSQLPTTVDDETNTDTDGLNWTDIRPKTRLVQLWEDRQIVDNPDYPPHRSAGMRPLEETYGQPCQIFREVDMAAYEFFGENHENFQYAQEGVDWFHPEAEGAEPRDEFEGEVGDDTNAAANEVEGRVDDDLSARVAASKTESNTAFRLDYSDSLSTLSNPPDSTDLDAIGANLLMEEMNRKIPVLKNGGRELIDNSALVSEEAYPSKKGNSVSASLPDDDGTESHLIITDATREEAARFGCTTDSQILDFVESIDRPEKREGGKFLTPKSWKDRKGNITGSSTSSAVMFSPLQAPAQQSMPKTRYNGPVSFNFDEGDVQPRLKPAPPMTKNLLERMADFNSDPIKRAALQDMANKVGDTSKIPSPAWTSAVATNNSPFASKFQDASNSPRLQKSNSTSPSSYPRPSISSSGYDSIRASSLPFDPSKPRPYVPEGFNPSVLDRLNSTNPFRRSSSTNASTPSYLQRDAIVSPTRRLGYRPMRLPEATLSTSDDPLIRSSAHDPLDTSIGMAAPPVNPPSYDSLQPAAGMASEISSVGSVSYDHMQPSVGYTAQPAMSDANELSNNSPRSAHQSSALPATTTIDPNRMVDIDSDP</sequence>
<feature type="region of interest" description="Disordered" evidence="1">
    <location>
        <begin position="2372"/>
        <end position="2417"/>
    </location>
</feature>
<feature type="region of interest" description="Disordered" evidence="1">
    <location>
        <begin position="2308"/>
        <end position="2342"/>
    </location>
</feature>
<feature type="transmembrane region" description="Helical" evidence="2">
    <location>
        <begin position="659"/>
        <end position="678"/>
    </location>
</feature>
<feature type="compositionally biased region" description="Polar residues" evidence="1">
    <location>
        <begin position="1818"/>
        <end position="1829"/>
    </location>
</feature>
<proteinExistence type="predicted"/>
<dbReference type="EMBL" id="PDXD01000052">
    <property type="protein sequence ID" value="RYN67465.1"/>
    <property type="molecule type" value="Genomic_DNA"/>
</dbReference>
<feature type="region of interest" description="Disordered" evidence="1">
    <location>
        <begin position="321"/>
        <end position="384"/>
    </location>
</feature>
<feature type="region of interest" description="Disordered" evidence="1">
    <location>
        <begin position="1816"/>
        <end position="1845"/>
    </location>
</feature>
<feature type="compositionally biased region" description="Acidic residues" evidence="1">
    <location>
        <begin position="1379"/>
        <end position="1389"/>
    </location>
</feature>
<evidence type="ECO:0000313" key="3">
    <source>
        <dbReference type="EMBL" id="RYN67465.1"/>
    </source>
</evidence>
<feature type="compositionally biased region" description="Polar residues" evidence="1">
    <location>
        <begin position="371"/>
        <end position="381"/>
    </location>
</feature>
<feature type="transmembrane region" description="Helical" evidence="2">
    <location>
        <begin position="426"/>
        <end position="450"/>
    </location>
</feature>
<feature type="region of interest" description="Disordered" evidence="1">
    <location>
        <begin position="2202"/>
        <end position="2291"/>
    </location>
</feature>
<dbReference type="VEuPathDB" id="FungiDB:CC77DRAFT_1068029"/>
<feature type="compositionally biased region" description="Polar residues" evidence="1">
    <location>
        <begin position="2202"/>
        <end position="2217"/>
    </location>
</feature>
<evidence type="ECO:0000256" key="2">
    <source>
        <dbReference type="SAM" id="Phobius"/>
    </source>
</evidence>
<feature type="region of interest" description="Disordered" evidence="1">
    <location>
        <begin position="132"/>
        <end position="155"/>
    </location>
</feature>
<comment type="caution">
    <text evidence="3">The sequence shown here is derived from an EMBL/GenBank/DDBJ whole genome shotgun (WGS) entry which is preliminary data.</text>
</comment>
<dbReference type="VEuPathDB" id="FungiDB:CC77DRAFT_675553"/>
<feature type="compositionally biased region" description="Polar residues" evidence="1">
    <location>
        <begin position="1644"/>
        <end position="1660"/>
    </location>
</feature>
<feature type="region of interest" description="Disordered" evidence="1">
    <location>
        <begin position="1342"/>
        <end position="1389"/>
    </location>
</feature>
<feature type="compositionally biased region" description="Polar residues" evidence="1">
    <location>
        <begin position="279"/>
        <end position="295"/>
    </location>
</feature>
<feature type="region of interest" description="Disordered" evidence="1">
    <location>
        <begin position="1496"/>
        <end position="1523"/>
    </location>
</feature>
<keyword evidence="2" id="KW-0472">Membrane</keyword>
<feature type="transmembrane region" description="Helical" evidence="2">
    <location>
        <begin position="861"/>
        <end position="882"/>
    </location>
</feature>
<feature type="transmembrane region" description="Helical" evidence="2">
    <location>
        <begin position="894"/>
        <end position="912"/>
    </location>
</feature>
<name>A0A4Q4N1L4_ALTAL</name>
<evidence type="ECO:0000313" key="4">
    <source>
        <dbReference type="Proteomes" id="UP000291422"/>
    </source>
</evidence>
<feature type="region of interest" description="Disordered" evidence="1">
    <location>
        <begin position="201"/>
        <end position="295"/>
    </location>
</feature>
<feature type="region of interest" description="Disordered" evidence="1">
    <location>
        <begin position="1644"/>
        <end position="1729"/>
    </location>
</feature>
<feature type="region of interest" description="Disordered" evidence="1">
    <location>
        <begin position="2025"/>
        <end position="2047"/>
    </location>
</feature>
<feature type="region of interest" description="Disordered" evidence="1">
    <location>
        <begin position="1414"/>
        <end position="1449"/>
    </location>
</feature>
<feature type="transmembrane region" description="Helical" evidence="2">
    <location>
        <begin position="597"/>
        <end position="614"/>
    </location>
</feature>